<comment type="catalytic activity">
    <reaction evidence="1 15">
        <text>Hydrolysis of DNA containing ring-opened 7-methylguanine residues, releasing 2,6-diamino-4-hydroxy-5-(N-methyl)formamidopyrimidine.</text>
        <dbReference type="EC" id="3.2.2.23"/>
    </reaction>
</comment>
<dbReference type="InterPro" id="IPR015887">
    <property type="entry name" value="DNA_glyclase_Znf_dom_DNA_BS"/>
</dbReference>
<evidence type="ECO:0000259" key="17">
    <source>
        <dbReference type="PROSITE" id="PS51068"/>
    </source>
</evidence>
<dbReference type="PANTHER" id="PTHR22993:SF9">
    <property type="entry name" value="FORMAMIDOPYRIMIDINE-DNA GLYCOSYLASE"/>
    <property type="match status" value="1"/>
</dbReference>
<evidence type="ECO:0000256" key="6">
    <source>
        <dbReference type="ARBA" id="ARBA00022771"/>
    </source>
</evidence>
<dbReference type="PROSITE" id="PS51068">
    <property type="entry name" value="FPG_CAT"/>
    <property type="match status" value="1"/>
</dbReference>
<dbReference type="SMART" id="SM00898">
    <property type="entry name" value="Fapy_DNA_glyco"/>
    <property type="match status" value="1"/>
</dbReference>
<evidence type="ECO:0000256" key="4">
    <source>
        <dbReference type="ARBA" id="ARBA00022723"/>
    </source>
</evidence>
<organism evidence="18 19">
    <name type="scientific">Tumebacillus lacus</name>
    <dbReference type="NCBI Taxonomy" id="2995335"/>
    <lineage>
        <taxon>Bacteria</taxon>
        <taxon>Bacillati</taxon>
        <taxon>Bacillota</taxon>
        <taxon>Bacilli</taxon>
        <taxon>Bacillales</taxon>
        <taxon>Alicyclobacillaceae</taxon>
        <taxon>Tumebacillus</taxon>
    </lineage>
</organism>
<feature type="active site" description="Schiff-base intermediate with DNA" evidence="15">
    <location>
        <position position="2"/>
    </location>
</feature>
<keyword evidence="13 15" id="KW-0326">Glycosidase</keyword>
<dbReference type="NCBIfam" id="NF002211">
    <property type="entry name" value="PRK01103.1"/>
    <property type="match status" value="1"/>
</dbReference>
<keyword evidence="8 15" id="KW-0862">Zinc</keyword>
<feature type="domain" description="Formamidopyrimidine-DNA glycosylase catalytic" evidence="17">
    <location>
        <begin position="2"/>
        <end position="115"/>
    </location>
</feature>
<dbReference type="Gene3D" id="3.20.190.10">
    <property type="entry name" value="MutM-like, N-terminal"/>
    <property type="match status" value="1"/>
</dbReference>
<keyword evidence="6 15" id="KW-0863">Zinc-finger</keyword>
<evidence type="ECO:0000256" key="7">
    <source>
        <dbReference type="ARBA" id="ARBA00022801"/>
    </source>
</evidence>
<feature type="binding site" evidence="15">
    <location>
        <position position="156"/>
    </location>
    <ligand>
        <name>DNA</name>
        <dbReference type="ChEBI" id="CHEBI:16991"/>
    </ligand>
</feature>
<keyword evidence="12 15" id="KW-0511">Multifunctional enzyme</keyword>
<dbReference type="HAMAP" id="MF_00103">
    <property type="entry name" value="Fapy_DNA_glycosyl"/>
    <property type="match status" value="1"/>
</dbReference>
<evidence type="ECO:0000256" key="2">
    <source>
        <dbReference type="ARBA" id="ARBA00009409"/>
    </source>
</evidence>
<dbReference type="InterPro" id="IPR020629">
    <property type="entry name" value="FPG_Glyclase"/>
</dbReference>
<dbReference type="InterPro" id="IPR010979">
    <property type="entry name" value="Ribosomal_uS13-like_H2TH"/>
</dbReference>
<keyword evidence="7 15" id="KW-0378">Hydrolase</keyword>
<dbReference type="InterPro" id="IPR000214">
    <property type="entry name" value="Znf_DNA_glyclase/AP_lyase"/>
</dbReference>
<evidence type="ECO:0000256" key="11">
    <source>
        <dbReference type="ARBA" id="ARBA00023239"/>
    </source>
</evidence>
<dbReference type="Gene3D" id="1.10.8.50">
    <property type="match status" value="1"/>
</dbReference>
<dbReference type="RefSeq" id="WP_267151934.1">
    <property type="nucleotide sequence ID" value="NZ_JAPMLT010000005.1"/>
</dbReference>
<evidence type="ECO:0000256" key="14">
    <source>
        <dbReference type="ARBA" id="ARBA00044632"/>
    </source>
</evidence>
<evidence type="ECO:0000256" key="15">
    <source>
        <dbReference type="HAMAP-Rule" id="MF_00103"/>
    </source>
</evidence>
<comment type="subunit">
    <text evidence="3 15">Monomer.</text>
</comment>
<comment type="cofactor">
    <cofactor evidence="15">
        <name>Zn(2+)</name>
        <dbReference type="ChEBI" id="CHEBI:29105"/>
    </cofactor>
    <text evidence="15">Binds 1 zinc ion per subunit.</text>
</comment>
<feature type="binding site" evidence="15">
    <location>
        <position position="93"/>
    </location>
    <ligand>
        <name>DNA</name>
        <dbReference type="ChEBI" id="CHEBI:16991"/>
    </ligand>
</feature>
<proteinExistence type="inferred from homology"/>
<name>A0ABT3X2K8_9BACL</name>
<dbReference type="InterPro" id="IPR010663">
    <property type="entry name" value="Znf_FPG/IleRS"/>
</dbReference>
<evidence type="ECO:0000256" key="1">
    <source>
        <dbReference type="ARBA" id="ARBA00001668"/>
    </source>
</evidence>
<accession>A0ABT3X2K8</accession>
<keyword evidence="5 15" id="KW-0227">DNA damage</keyword>
<evidence type="ECO:0000256" key="3">
    <source>
        <dbReference type="ARBA" id="ARBA00011245"/>
    </source>
</evidence>
<dbReference type="Pfam" id="PF01149">
    <property type="entry name" value="Fapy_DNA_glyco"/>
    <property type="match status" value="1"/>
</dbReference>
<dbReference type="SUPFAM" id="SSF46946">
    <property type="entry name" value="S13-like H2TH domain"/>
    <property type="match status" value="1"/>
</dbReference>
<dbReference type="NCBIfam" id="TIGR00577">
    <property type="entry name" value="fpg"/>
    <property type="match status" value="1"/>
</dbReference>
<keyword evidence="19" id="KW-1185">Reference proteome</keyword>
<reference evidence="18 19" key="1">
    <citation type="submission" date="2022-11" db="EMBL/GenBank/DDBJ databases">
        <title>Study of microbial diversity in lake waters.</title>
        <authorList>
            <person name="Zhang J."/>
        </authorList>
    </citation>
    <scope>NUCLEOTIDE SEQUENCE [LARGE SCALE GENOMIC DNA]</scope>
    <source>
        <strain evidence="18 19">DT12</strain>
    </source>
</reference>
<keyword evidence="11 15" id="KW-0456">Lyase</keyword>
<dbReference type="SUPFAM" id="SSF81624">
    <property type="entry name" value="N-terminal domain of MutM-like DNA repair proteins"/>
    <property type="match status" value="1"/>
</dbReference>
<dbReference type="PANTHER" id="PTHR22993">
    <property type="entry name" value="FORMAMIDOPYRIMIDINE-DNA GLYCOSYLASE"/>
    <property type="match status" value="1"/>
</dbReference>
<dbReference type="PROSITE" id="PS51066">
    <property type="entry name" value="ZF_FPG_2"/>
    <property type="match status" value="1"/>
</dbReference>
<sequence length="279" mass="31024">MPELPEVETVRRGLAALVIGKTISRVTVTLGRIIRTPDDVEQFKLMLEGLILDEVSRRGKYLLLGVGPYTLVSHLRMEGRYGLYRAEDPVEKHTHVIFHFTDGTELRYKDVRQFGTMDLVPRGDFSSLPGLQSLGPEPLDESFTSEVFAGQVRKRRSGKMKVLLLDQTFVAGLGNIYVDEVLFQSGVHPETAAPQLSDEQVTRMHAAIVDVLRRSVELGGSSIKSYVNGYGQEGGMQHQLRVYGMERTPCPQCGVEIVKTRVAGRGTHFCPVCQPEPKA</sequence>
<dbReference type="EC" id="4.2.99.18" evidence="15"/>
<evidence type="ECO:0000313" key="19">
    <source>
        <dbReference type="Proteomes" id="UP001208017"/>
    </source>
</evidence>
<dbReference type="EC" id="3.2.2.23" evidence="15"/>
<evidence type="ECO:0000256" key="13">
    <source>
        <dbReference type="ARBA" id="ARBA00023295"/>
    </source>
</evidence>
<feature type="domain" description="FPG-type" evidence="16">
    <location>
        <begin position="241"/>
        <end position="275"/>
    </location>
</feature>
<evidence type="ECO:0000256" key="9">
    <source>
        <dbReference type="ARBA" id="ARBA00023125"/>
    </source>
</evidence>
<evidence type="ECO:0000313" key="18">
    <source>
        <dbReference type="EMBL" id="MCX7570686.1"/>
    </source>
</evidence>
<feature type="active site" description="Proton donor; for beta-elimination activity" evidence="15">
    <location>
        <position position="60"/>
    </location>
</feature>
<dbReference type="SMART" id="SM01232">
    <property type="entry name" value="H2TH"/>
    <property type="match status" value="1"/>
</dbReference>
<gene>
    <name evidence="15 18" type="primary">mutM</name>
    <name evidence="15" type="synonym">fpg</name>
    <name evidence="18" type="ORF">OS242_11985</name>
</gene>
<evidence type="ECO:0000259" key="16">
    <source>
        <dbReference type="PROSITE" id="PS51066"/>
    </source>
</evidence>
<dbReference type="PROSITE" id="PS01242">
    <property type="entry name" value="ZF_FPG_1"/>
    <property type="match status" value="1"/>
</dbReference>
<feature type="active site" description="Proton donor" evidence="15">
    <location>
        <position position="3"/>
    </location>
</feature>
<dbReference type="InterPro" id="IPR035937">
    <property type="entry name" value="FPG_N"/>
</dbReference>
<dbReference type="CDD" id="cd08966">
    <property type="entry name" value="EcFpg-like_N"/>
    <property type="match status" value="1"/>
</dbReference>
<dbReference type="EMBL" id="JAPMLT010000005">
    <property type="protein sequence ID" value="MCX7570686.1"/>
    <property type="molecule type" value="Genomic_DNA"/>
</dbReference>
<keyword evidence="9 15" id="KW-0238">DNA-binding</keyword>
<evidence type="ECO:0000256" key="8">
    <source>
        <dbReference type="ARBA" id="ARBA00022833"/>
    </source>
</evidence>
<comment type="caution">
    <text evidence="18">The sequence shown here is derived from an EMBL/GenBank/DDBJ whole genome shotgun (WGS) entry which is preliminary data.</text>
</comment>
<feature type="active site" description="Proton donor; for delta-elimination activity" evidence="15">
    <location>
        <position position="265"/>
    </location>
</feature>
<dbReference type="Pfam" id="PF06831">
    <property type="entry name" value="H2TH"/>
    <property type="match status" value="1"/>
</dbReference>
<protein>
    <recommendedName>
        <fullName evidence="15">Formamidopyrimidine-DNA glycosylase</fullName>
        <shortName evidence="15">Fapy-DNA glycosylase</shortName>
        <ecNumber evidence="15">3.2.2.23</ecNumber>
    </recommendedName>
    <alternativeName>
        <fullName evidence="15">DNA-(apurinic or apyrimidinic site) lyase MutM</fullName>
        <shortName evidence="15">AP lyase MutM</shortName>
        <ecNumber evidence="15">4.2.99.18</ecNumber>
    </alternativeName>
</protein>
<evidence type="ECO:0000256" key="10">
    <source>
        <dbReference type="ARBA" id="ARBA00023204"/>
    </source>
</evidence>
<dbReference type="Pfam" id="PF06827">
    <property type="entry name" value="zf-FPG_IleRS"/>
    <property type="match status" value="1"/>
</dbReference>
<keyword evidence="10 15" id="KW-0234">DNA repair</keyword>
<dbReference type="Proteomes" id="UP001208017">
    <property type="component" value="Unassembled WGS sequence"/>
</dbReference>
<dbReference type="InterPro" id="IPR015886">
    <property type="entry name" value="H2TH_FPG"/>
</dbReference>
<feature type="binding site" evidence="15">
    <location>
        <position position="112"/>
    </location>
    <ligand>
        <name>DNA</name>
        <dbReference type="ChEBI" id="CHEBI:16991"/>
    </ligand>
</feature>
<comment type="function">
    <text evidence="15">Involved in base excision repair of DNA damaged by oxidation or by mutagenic agents. Acts as DNA glycosylase that recognizes and removes damaged bases. Has a preference for oxidized purines, such as 7,8-dihydro-8-oxoguanine (8-oxoG). Has AP (apurinic/apyrimidinic) lyase activity and introduces nicks in the DNA strand. Cleaves the DNA backbone by beta-delta elimination to generate a single-strand break at the site of the removed base with both 3'- and 5'-phosphates.</text>
</comment>
<comment type="similarity">
    <text evidence="2 15">Belongs to the FPG family.</text>
</comment>
<dbReference type="GO" id="GO:0008534">
    <property type="term" value="F:oxidized purine nucleobase lesion DNA N-glycosylase activity"/>
    <property type="evidence" value="ECO:0007669"/>
    <property type="project" value="UniProtKB-EC"/>
</dbReference>
<dbReference type="SUPFAM" id="SSF57716">
    <property type="entry name" value="Glucocorticoid receptor-like (DNA-binding domain)"/>
    <property type="match status" value="1"/>
</dbReference>
<evidence type="ECO:0000256" key="12">
    <source>
        <dbReference type="ARBA" id="ARBA00023268"/>
    </source>
</evidence>
<comment type="catalytic activity">
    <reaction evidence="14 15">
        <text>2'-deoxyribonucleotide-(2'-deoxyribose 5'-phosphate)-2'-deoxyribonucleotide-DNA = a 3'-end 2'-deoxyribonucleotide-(2,3-dehydro-2,3-deoxyribose 5'-phosphate)-DNA + a 5'-end 5'-phospho-2'-deoxyribonucleoside-DNA + H(+)</text>
        <dbReference type="Rhea" id="RHEA:66592"/>
        <dbReference type="Rhea" id="RHEA-COMP:13180"/>
        <dbReference type="Rhea" id="RHEA-COMP:16897"/>
        <dbReference type="Rhea" id="RHEA-COMP:17067"/>
        <dbReference type="ChEBI" id="CHEBI:15378"/>
        <dbReference type="ChEBI" id="CHEBI:136412"/>
        <dbReference type="ChEBI" id="CHEBI:157695"/>
        <dbReference type="ChEBI" id="CHEBI:167181"/>
        <dbReference type="EC" id="4.2.99.18"/>
    </reaction>
</comment>
<keyword evidence="4 15" id="KW-0479">Metal-binding</keyword>
<dbReference type="InterPro" id="IPR012319">
    <property type="entry name" value="FPG_cat"/>
</dbReference>
<evidence type="ECO:0000256" key="5">
    <source>
        <dbReference type="ARBA" id="ARBA00022763"/>
    </source>
</evidence>